<evidence type="ECO:0000256" key="3">
    <source>
        <dbReference type="ARBA" id="ARBA00022692"/>
    </source>
</evidence>
<dbReference type="InterPro" id="IPR025857">
    <property type="entry name" value="MacB_PCD"/>
</dbReference>
<feature type="region of interest" description="Disordered" evidence="7">
    <location>
        <begin position="254"/>
        <end position="273"/>
    </location>
</feature>
<protein>
    <recommendedName>
        <fullName evidence="13">ABC transporter permease</fullName>
    </recommendedName>
</protein>
<dbReference type="GO" id="GO:0022857">
    <property type="term" value="F:transmembrane transporter activity"/>
    <property type="evidence" value="ECO:0007669"/>
    <property type="project" value="TreeGrafter"/>
</dbReference>
<dbReference type="PANTHER" id="PTHR30572">
    <property type="entry name" value="MEMBRANE COMPONENT OF TRANSPORTER-RELATED"/>
    <property type="match status" value="1"/>
</dbReference>
<keyword evidence="3 8" id="KW-0812">Transmembrane</keyword>
<dbReference type="GO" id="GO:0005886">
    <property type="term" value="C:plasma membrane"/>
    <property type="evidence" value="ECO:0007669"/>
    <property type="project" value="UniProtKB-SubCell"/>
</dbReference>
<gene>
    <name evidence="11" type="ORF">CSTERTH_04145</name>
</gene>
<dbReference type="PANTHER" id="PTHR30572:SF4">
    <property type="entry name" value="ABC TRANSPORTER PERMEASE YTRF"/>
    <property type="match status" value="1"/>
</dbReference>
<dbReference type="Proteomes" id="UP000092971">
    <property type="component" value="Chromosome"/>
</dbReference>
<comment type="subcellular location">
    <subcellularLocation>
        <location evidence="1">Cell membrane</location>
        <topology evidence="1">Multi-pass membrane protein</topology>
    </subcellularLocation>
</comment>
<evidence type="ECO:0000256" key="7">
    <source>
        <dbReference type="SAM" id="MobiDB-lite"/>
    </source>
</evidence>
<dbReference type="InterPro" id="IPR003838">
    <property type="entry name" value="ABC3_permease_C"/>
</dbReference>
<organism evidence="11 12">
    <name type="scientific">Thermoclostridium stercorarium subsp. thermolacticum DSM 2910</name>
    <dbReference type="NCBI Taxonomy" id="1121336"/>
    <lineage>
        <taxon>Bacteria</taxon>
        <taxon>Bacillati</taxon>
        <taxon>Bacillota</taxon>
        <taxon>Clostridia</taxon>
        <taxon>Eubacteriales</taxon>
        <taxon>Oscillospiraceae</taxon>
        <taxon>Thermoclostridium</taxon>
    </lineage>
</organism>
<feature type="domain" description="ABC3 transporter permease C-terminal" evidence="9">
    <location>
        <begin position="327"/>
        <end position="451"/>
    </location>
</feature>
<evidence type="ECO:0000256" key="5">
    <source>
        <dbReference type="ARBA" id="ARBA00023136"/>
    </source>
</evidence>
<evidence type="ECO:0000256" key="8">
    <source>
        <dbReference type="SAM" id="Phobius"/>
    </source>
</evidence>
<feature type="transmembrane region" description="Helical" evidence="8">
    <location>
        <begin position="21"/>
        <end position="45"/>
    </location>
</feature>
<dbReference type="Pfam" id="PF12704">
    <property type="entry name" value="MacB_PCD"/>
    <property type="match status" value="1"/>
</dbReference>
<accession>A0A1B1YBZ4</accession>
<feature type="transmembrane region" description="Helical" evidence="8">
    <location>
        <begin position="417"/>
        <end position="442"/>
    </location>
</feature>
<evidence type="ECO:0000256" key="4">
    <source>
        <dbReference type="ARBA" id="ARBA00022989"/>
    </source>
</evidence>
<comment type="similarity">
    <text evidence="6">Belongs to the ABC-4 integral membrane protein family.</text>
</comment>
<dbReference type="OrthoDB" id="9770099at2"/>
<evidence type="ECO:0000259" key="9">
    <source>
        <dbReference type="Pfam" id="PF02687"/>
    </source>
</evidence>
<evidence type="ECO:0008006" key="13">
    <source>
        <dbReference type="Google" id="ProtNLM"/>
    </source>
</evidence>
<evidence type="ECO:0000256" key="6">
    <source>
        <dbReference type="ARBA" id="ARBA00038076"/>
    </source>
</evidence>
<dbReference type="Pfam" id="PF02687">
    <property type="entry name" value="FtsX"/>
    <property type="match status" value="1"/>
</dbReference>
<reference evidence="11 12" key="1">
    <citation type="submission" date="2016-02" db="EMBL/GenBank/DDBJ databases">
        <title>Comparison of Clostridium stercorarium subspecies using comparative genomics and transcriptomics.</title>
        <authorList>
            <person name="Schellenberg J."/>
            <person name="Thallinger G."/>
            <person name="Levin D.B."/>
            <person name="Zhang X."/>
            <person name="Alvare G."/>
            <person name="Fristensky B."/>
            <person name="Sparling R."/>
        </authorList>
    </citation>
    <scope>NUCLEOTIDE SEQUENCE [LARGE SCALE GENOMIC DNA]</scope>
    <source>
        <strain evidence="11 12">DSM 2910</strain>
    </source>
</reference>
<dbReference type="RefSeq" id="WP_015358563.1">
    <property type="nucleotide sequence ID" value="NZ_CP014672.1"/>
</dbReference>
<keyword evidence="5 8" id="KW-0472">Membrane</keyword>
<evidence type="ECO:0000313" key="11">
    <source>
        <dbReference type="EMBL" id="ANW98282.1"/>
    </source>
</evidence>
<sequence>MKIFDVIRLAFKNLFRSKVRTILTVLGIIIGTTAIIIMLSLGIAINKTVDEQMKMLGDATVITVYPNWDISYSSRRSRKNEWVEPTISKDELDKIAQIPNVVAVSPIYETTVKMEVGKYLGYVNLVGINPEAMEAFNYKVSEGRLLSAGDTNQVVFGFDIKSQLWDPKSRSRRRGWYYDVSNEEKDINFFEDKIRMTFDLSYGETIPGGSTRKPKLYKLEGVGILAEGDWETAYRVFMNIDELLKLQQDYNKSNNTDNIGNGGSSRSKKKEQEIGFQQARVKVDDIKKVMDVQEQIQAMGLNAYSMVEYLEQTKKTQAVMQGILGGIGAISLLVAAIGIANTMVMAIYERRKEIGIMKVIGAQIKDIRRLFLYESSMIGFIGGACGVGVSYGVSYFLNTVGARFLTVNVGDMGGSKLSIIPAWLAVSGMVFSAFIGLVSGFLPARKATKLSALAAIHTE</sequence>
<dbReference type="InterPro" id="IPR050250">
    <property type="entry name" value="Macrolide_Exporter_MacB"/>
</dbReference>
<evidence type="ECO:0000256" key="1">
    <source>
        <dbReference type="ARBA" id="ARBA00004651"/>
    </source>
</evidence>
<evidence type="ECO:0000313" key="12">
    <source>
        <dbReference type="Proteomes" id="UP000092971"/>
    </source>
</evidence>
<keyword evidence="4 8" id="KW-1133">Transmembrane helix</keyword>
<evidence type="ECO:0000256" key="2">
    <source>
        <dbReference type="ARBA" id="ARBA00022475"/>
    </source>
</evidence>
<feature type="transmembrane region" description="Helical" evidence="8">
    <location>
        <begin position="323"/>
        <end position="349"/>
    </location>
</feature>
<proteinExistence type="inferred from homology"/>
<feature type="transmembrane region" description="Helical" evidence="8">
    <location>
        <begin position="370"/>
        <end position="397"/>
    </location>
</feature>
<name>A0A1B1YBZ4_THEST</name>
<feature type="domain" description="MacB-like periplasmic core" evidence="10">
    <location>
        <begin position="21"/>
        <end position="164"/>
    </location>
</feature>
<keyword evidence="2" id="KW-1003">Cell membrane</keyword>
<dbReference type="AlphaFoldDB" id="A0A1B1YBZ4"/>
<evidence type="ECO:0000259" key="10">
    <source>
        <dbReference type="Pfam" id="PF12704"/>
    </source>
</evidence>
<dbReference type="EMBL" id="CP014672">
    <property type="protein sequence ID" value="ANW98282.1"/>
    <property type="molecule type" value="Genomic_DNA"/>
</dbReference>